<accession>A0A2T3BAH4</accession>
<evidence type="ECO:0000313" key="2">
    <source>
        <dbReference type="EMBL" id="PSS25325.1"/>
    </source>
</evidence>
<dbReference type="RefSeq" id="XP_024723924.1">
    <property type="nucleotide sequence ID" value="XM_024864211.1"/>
</dbReference>
<feature type="signal peptide" evidence="1">
    <location>
        <begin position="1"/>
        <end position="32"/>
    </location>
</feature>
<evidence type="ECO:0000313" key="3">
    <source>
        <dbReference type="Proteomes" id="UP000241818"/>
    </source>
</evidence>
<dbReference type="AlphaFoldDB" id="A0A2T3BAH4"/>
<evidence type="ECO:0000256" key="1">
    <source>
        <dbReference type="SAM" id="SignalP"/>
    </source>
</evidence>
<protein>
    <submittedName>
        <fullName evidence="2">Uncharacterized protein</fullName>
    </submittedName>
</protein>
<gene>
    <name evidence="2" type="ORF">M430DRAFT_200808</name>
</gene>
<dbReference type="InParanoid" id="A0A2T3BAH4"/>
<dbReference type="Proteomes" id="UP000241818">
    <property type="component" value="Unassembled WGS sequence"/>
</dbReference>
<name>A0A2T3BAH4_AMORE</name>
<keyword evidence="3" id="KW-1185">Reference proteome</keyword>
<dbReference type="GeneID" id="36572292"/>
<proteinExistence type="predicted"/>
<reference evidence="2 3" key="1">
    <citation type="journal article" date="2018" name="New Phytol.">
        <title>Comparative genomics and transcriptomics depict ericoid mycorrhizal fungi as versatile saprotrophs and plant mutualists.</title>
        <authorList>
            <person name="Martino E."/>
            <person name="Morin E."/>
            <person name="Grelet G.A."/>
            <person name="Kuo A."/>
            <person name="Kohler A."/>
            <person name="Daghino S."/>
            <person name="Barry K.W."/>
            <person name="Cichocki N."/>
            <person name="Clum A."/>
            <person name="Dockter R.B."/>
            <person name="Hainaut M."/>
            <person name="Kuo R.C."/>
            <person name="LaButti K."/>
            <person name="Lindahl B.D."/>
            <person name="Lindquist E.A."/>
            <person name="Lipzen A."/>
            <person name="Khouja H.R."/>
            <person name="Magnuson J."/>
            <person name="Murat C."/>
            <person name="Ohm R.A."/>
            <person name="Singer S.W."/>
            <person name="Spatafora J.W."/>
            <person name="Wang M."/>
            <person name="Veneault-Fourrey C."/>
            <person name="Henrissat B."/>
            <person name="Grigoriev I.V."/>
            <person name="Martin F.M."/>
            <person name="Perotto S."/>
        </authorList>
    </citation>
    <scope>NUCLEOTIDE SEQUENCE [LARGE SCALE GENOMIC DNA]</scope>
    <source>
        <strain evidence="2 3">ATCC 22711</strain>
    </source>
</reference>
<sequence>MDIEGLCIGKRQAQRGEGFAVLLLALQSLAVASQLRSTCKCEGERVCNTDSSGTDPIHDHSVPNYLSVRNMQYISVCFL</sequence>
<feature type="chain" id="PRO_5015748067" evidence="1">
    <location>
        <begin position="33"/>
        <end position="79"/>
    </location>
</feature>
<dbReference type="EMBL" id="KZ679007">
    <property type="protein sequence ID" value="PSS25325.1"/>
    <property type="molecule type" value="Genomic_DNA"/>
</dbReference>
<keyword evidence="1" id="KW-0732">Signal</keyword>
<organism evidence="2 3">
    <name type="scientific">Amorphotheca resinae ATCC 22711</name>
    <dbReference type="NCBI Taxonomy" id="857342"/>
    <lineage>
        <taxon>Eukaryota</taxon>
        <taxon>Fungi</taxon>
        <taxon>Dikarya</taxon>
        <taxon>Ascomycota</taxon>
        <taxon>Pezizomycotina</taxon>
        <taxon>Leotiomycetes</taxon>
        <taxon>Helotiales</taxon>
        <taxon>Amorphothecaceae</taxon>
        <taxon>Amorphotheca</taxon>
    </lineage>
</organism>